<dbReference type="EMBL" id="JBHTAP010000001">
    <property type="protein sequence ID" value="MFC7235018.1"/>
    <property type="molecule type" value="Genomic_DNA"/>
</dbReference>
<feature type="domain" description="DUF7347" evidence="1">
    <location>
        <begin position="9"/>
        <end position="90"/>
    </location>
</feature>
<dbReference type="InterPro" id="IPR036390">
    <property type="entry name" value="WH_DNA-bd_sf"/>
</dbReference>
<evidence type="ECO:0000313" key="3">
    <source>
        <dbReference type="Proteomes" id="UP001596398"/>
    </source>
</evidence>
<protein>
    <submittedName>
        <fullName evidence="2">Winged helix-turn-helix domain-containing protein</fullName>
    </submittedName>
</protein>
<dbReference type="Proteomes" id="UP001596398">
    <property type="component" value="Unassembled WGS sequence"/>
</dbReference>
<dbReference type="AlphaFoldDB" id="A0ABD5ZP68"/>
<keyword evidence="3" id="KW-1185">Reference proteome</keyword>
<reference evidence="2 3" key="1">
    <citation type="journal article" date="2019" name="Int. J. Syst. Evol. Microbiol.">
        <title>The Global Catalogue of Microorganisms (GCM) 10K type strain sequencing project: providing services to taxonomists for standard genome sequencing and annotation.</title>
        <authorList>
            <consortium name="The Broad Institute Genomics Platform"/>
            <consortium name="The Broad Institute Genome Sequencing Center for Infectious Disease"/>
            <person name="Wu L."/>
            <person name="Ma J."/>
        </authorList>
    </citation>
    <scope>NUCLEOTIDE SEQUENCE [LARGE SCALE GENOMIC DNA]</scope>
    <source>
        <strain evidence="2 3">DT85</strain>
    </source>
</reference>
<proteinExistence type="predicted"/>
<comment type="caution">
    <text evidence="2">The sequence shown here is derived from an EMBL/GenBank/DDBJ whole genome shotgun (WGS) entry which is preliminary data.</text>
</comment>
<accession>A0ABD5ZP68</accession>
<dbReference type="GeneID" id="79266697"/>
<dbReference type="InterPro" id="IPR036388">
    <property type="entry name" value="WH-like_DNA-bd_sf"/>
</dbReference>
<dbReference type="InterPro" id="IPR011991">
    <property type="entry name" value="ArsR-like_HTH"/>
</dbReference>
<dbReference type="SUPFAM" id="SSF46785">
    <property type="entry name" value="Winged helix' DNA-binding domain"/>
    <property type="match status" value="1"/>
</dbReference>
<dbReference type="CDD" id="cd00090">
    <property type="entry name" value="HTH_ARSR"/>
    <property type="match status" value="1"/>
</dbReference>
<gene>
    <name evidence="2" type="ORF">ACFQJ4_06770</name>
</gene>
<name>A0ABD5ZP68_9EURY</name>
<dbReference type="InterPro" id="IPR055771">
    <property type="entry name" value="DUF7347"/>
</dbReference>
<sequence>MDDADGLAPTEAFGLLSHEVRFDIVRALAAERRLNWERTGLSFADLRRAVGVDDAGNFSYHLDRLRDRFVVERDGEYVATYAGMEAVGAVLQGTYTERADRAPERIDAACPTCDGAVRAAYEYPMLSVSCPDHGVLFATSVPPGATTGRSLAALDGGTLSAWLDGESRVVRTERR</sequence>
<dbReference type="RefSeq" id="WP_276236039.1">
    <property type="nucleotide sequence ID" value="NZ_CP119802.1"/>
</dbReference>
<dbReference type="Gene3D" id="1.10.10.10">
    <property type="entry name" value="Winged helix-like DNA-binding domain superfamily/Winged helix DNA-binding domain"/>
    <property type="match status" value="1"/>
</dbReference>
<evidence type="ECO:0000313" key="2">
    <source>
        <dbReference type="EMBL" id="MFC7235018.1"/>
    </source>
</evidence>
<organism evidence="2 3">
    <name type="scientific">Halosegnis marinus</name>
    <dbReference type="NCBI Taxonomy" id="3034023"/>
    <lineage>
        <taxon>Archaea</taxon>
        <taxon>Methanobacteriati</taxon>
        <taxon>Methanobacteriota</taxon>
        <taxon>Stenosarchaea group</taxon>
        <taxon>Halobacteria</taxon>
        <taxon>Halobacteriales</taxon>
        <taxon>Natronomonadaceae</taxon>
        <taxon>Halosegnis</taxon>
    </lineage>
</organism>
<dbReference type="Pfam" id="PF24038">
    <property type="entry name" value="DUF7347"/>
    <property type="match status" value="1"/>
</dbReference>
<evidence type="ECO:0000259" key="1">
    <source>
        <dbReference type="Pfam" id="PF24038"/>
    </source>
</evidence>